<reference evidence="1" key="1">
    <citation type="submission" date="2023-03" db="EMBL/GenBank/DDBJ databases">
        <title>Multiphase analysis and comparison of six strains from genera Psychromarinibacter, Lutimaribacter, and Maritimibacter, including a novel species: Psychromarinibacter sediminicola sp. nov.</title>
        <authorList>
            <person name="Wang Y.-H."/>
            <person name="Ye M.-Q."/>
            <person name="Du Z.-J."/>
        </authorList>
    </citation>
    <scope>NUCLEOTIDE SEQUENCE</scope>
    <source>
        <strain evidence="1">C21-152</strain>
    </source>
</reference>
<protein>
    <submittedName>
        <fullName evidence="1">FMN-binding negative transcriptional regulator</fullName>
    </submittedName>
</protein>
<evidence type="ECO:0000313" key="1">
    <source>
        <dbReference type="EMBL" id="MDF0599382.1"/>
    </source>
</evidence>
<accession>A0AAE3NP24</accession>
<dbReference type="PANTHER" id="PTHR35802">
    <property type="entry name" value="PROTEASE SYNTHASE AND SPORULATION PROTEIN PAI 2"/>
    <property type="match status" value="1"/>
</dbReference>
<dbReference type="PIRSF" id="PIRSF010372">
    <property type="entry name" value="PaiB"/>
    <property type="match status" value="1"/>
</dbReference>
<comment type="caution">
    <text evidence="1">The sequence shown here is derived from an EMBL/GenBank/DDBJ whole genome shotgun (WGS) entry which is preliminary data.</text>
</comment>
<sequence length="209" mass="22620">MHPNPAFRTESRDRNVAVARDRGFGTLAVNGDPAPLLSHVPFLLSEDGASAELHLVRSNPIVAACGESAGAVLSVQGPDGYVSPDWYGIADQVPTWNYIAVHLRGRLERRPEAELRPMLDRLSAHFEARLTPKPPWRSAKMPQDTLARMMRMVVPFVLHVDSVDGTWKLSQNKPDDARLSAADAMGRTGIGSETAALAAMMTDGAGTRG</sequence>
<dbReference type="SUPFAM" id="SSF50475">
    <property type="entry name" value="FMN-binding split barrel"/>
    <property type="match status" value="1"/>
</dbReference>
<dbReference type="PANTHER" id="PTHR35802:SF1">
    <property type="entry name" value="PROTEASE SYNTHASE AND SPORULATION PROTEIN PAI 2"/>
    <property type="match status" value="1"/>
</dbReference>
<dbReference type="Pfam" id="PF04299">
    <property type="entry name" value="FMN_bind_2"/>
    <property type="match status" value="1"/>
</dbReference>
<dbReference type="Gene3D" id="2.30.110.10">
    <property type="entry name" value="Electron Transport, Fmn-binding Protein, Chain A"/>
    <property type="match status" value="1"/>
</dbReference>
<dbReference type="InterPro" id="IPR012349">
    <property type="entry name" value="Split_barrel_FMN-bd"/>
</dbReference>
<gene>
    <name evidence="1" type="ORF">P1J78_01435</name>
</gene>
<name>A0AAE3NP24_9RHOB</name>
<dbReference type="InterPro" id="IPR007396">
    <property type="entry name" value="TR_PAI2-type"/>
</dbReference>
<dbReference type="EMBL" id="JARGYC010000002">
    <property type="protein sequence ID" value="MDF0599382.1"/>
    <property type="molecule type" value="Genomic_DNA"/>
</dbReference>
<evidence type="ECO:0000313" key="2">
    <source>
        <dbReference type="Proteomes" id="UP001220964"/>
    </source>
</evidence>
<dbReference type="AlphaFoldDB" id="A0AAE3NP24"/>
<keyword evidence="2" id="KW-1185">Reference proteome</keyword>
<proteinExistence type="predicted"/>
<organism evidence="1 2">
    <name type="scientific">Psychromarinibacter sediminicola</name>
    <dbReference type="NCBI Taxonomy" id="3033385"/>
    <lineage>
        <taxon>Bacteria</taxon>
        <taxon>Pseudomonadati</taxon>
        <taxon>Pseudomonadota</taxon>
        <taxon>Alphaproteobacteria</taxon>
        <taxon>Rhodobacterales</taxon>
        <taxon>Paracoccaceae</taxon>
        <taxon>Psychromarinibacter</taxon>
    </lineage>
</organism>
<dbReference type="RefSeq" id="WP_275565525.1">
    <property type="nucleotide sequence ID" value="NZ_JARGYC010000002.1"/>
</dbReference>
<dbReference type="Proteomes" id="UP001220964">
    <property type="component" value="Unassembled WGS sequence"/>
</dbReference>